<reference evidence="2 3" key="1">
    <citation type="submission" date="2024-09" db="EMBL/GenBank/DDBJ databases">
        <title>Genome sequencing and assembly of Phytophthora oleae, isolate VK10A, causative agent of rot of olive drupes.</title>
        <authorList>
            <person name="Conti Taguali S."/>
            <person name="Riolo M."/>
            <person name="La Spada F."/>
            <person name="Cacciola S.O."/>
            <person name="Dionisio G."/>
        </authorList>
    </citation>
    <scope>NUCLEOTIDE SEQUENCE [LARGE SCALE GENOMIC DNA]</scope>
    <source>
        <strain evidence="2 3">VK10A</strain>
    </source>
</reference>
<dbReference type="Proteomes" id="UP001632037">
    <property type="component" value="Unassembled WGS sequence"/>
</dbReference>
<proteinExistence type="predicted"/>
<evidence type="ECO:0000256" key="1">
    <source>
        <dbReference type="SAM" id="MobiDB-lite"/>
    </source>
</evidence>
<accession>A0ABD3F185</accession>
<keyword evidence="3" id="KW-1185">Reference proteome</keyword>
<dbReference type="AlphaFoldDB" id="A0ABD3F185"/>
<feature type="compositionally biased region" description="Polar residues" evidence="1">
    <location>
        <begin position="165"/>
        <end position="175"/>
    </location>
</feature>
<comment type="caution">
    <text evidence="2">The sequence shown here is derived from an EMBL/GenBank/DDBJ whole genome shotgun (WGS) entry which is preliminary data.</text>
</comment>
<sequence>MDLLEVIQNDVLKQKEGEIQNQFFKSTDFRSFIETTHPNTDVSVELKMCCLRSERLKGGQGIRVTLIDEAQHGVFEPTLGALNDLTSLKQKLFLIQVTVWDAKGCKGTTKKTNIEFHPGGVYKFCHVDGVGFYANIAKGNVQFDSDDPYKVYEVKPPLKKRKASQEPTAHTTKQGIRSPKNLNDVLMKLETKDDESGPSVTTRSKRGQDQHP</sequence>
<feature type="region of interest" description="Disordered" evidence="1">
    <location>
        <begin position="157"/>
        <end position="212"/>
    </location>
</feature>
<dbReference type="EMBL" id="JBIMZQ010000040">
    <property type="protein sequence ID" value="KAL3660528.1"/>
    <property type="molecule type" value="Genomic_DNA"/>
</dbReference>
<gene>
    <name evidence="2" type="ORF">V7S43_014271</name>
</gene>
<protein>
    <submittedName>
        <fullName evidence="2">Uncharacterized protein</fullName>
    </submittedName>
</protein>
<evidence type="ECO:0000313" key="2">
    <source>
        <dbReference type="EMBL" id="KAL3660528.1"/>
    </source>
</evidence>
<evidence type="ECO:0000313" key="3">
    <source>
        <dbReference type="Proteomes" id="UP001632037"/>
    </source>
</evidence>
<name>A0ABD3F185_9STRA</name>
<organism evidence="2 3">
    <name type="scientific">Phytophthora oleae</name>
    <dbReference type="NCBI Taxonomy" id="2107226"/>
    <lineage>
        <taxon>Eukaryota</taxon>
        <taxon>Sar</taxon>
        <taxon>Stramenopiles</taxon>
        <taxon>Oomycota</taxon>
        <taxon>Peronosporomycetes</taxon>
        <taxon>Peronosporales</taxon>
        <taxon>Peronosporaceae</taxon>
        <taxon>Phytophthora</taxon>
    </lineage>
</organism>